<dbReference type="NCBIfam" id="TIGR01484">
    <property type="entry name" value="HAD-SF-IIB"/>
    <property type="match status" value="1"/>
</dbReference>
<keyword evidence="4" id="KW-1185">Reference proteome</keyword>
<name>A0A2S3UXL1_9HYPH</name>
<dbReference type="InterPro" id="IPR006379">
    <property type="entry name" value="HAD-SF_hydro_IIB"/>
</dbReference>
<dbReference type="InterPro" id="IPR036412">
    <property type="entry name" value="HAD-like_sf"/>
</dbReference>
<dbReference type="Proteomes" id="UP000236959">
    <property type="component" value="Unassembled WGS sequence"/>
</dbReference>
<keyword evidence="1" id="KW-0378">Hydrolase</keyword>
<dbReference type="Pfam" id="PF05116">
    <property type="entry name" value="S6PP"/>
    <property type="match status" value="1"/>
</dbReference>
<dbReference type="EMBL" id="PPCN01000003">
    <property type="protein sequence ID" value="POF32330.1"/>
    <property type="molecule type" value="Genomic_DNA"/>
</dbReference>
<evidence type="ECO:0000313" key="3">
    <source>
        <dbReference type="EMBL" id="POF32330.1"/>
    </source>
</evidence>
<dbReference type="PANTHER" id="PTHR46521">
    <property type="entry name" value="SUCROSE-PHOSPHATASE 2-RELATED"/>
    <property type="match status" value="1"/>
</dbReference>
<dbReference type="SFLD" id="SFLDG01140">
    <property type="entry name" value="C2.B:_Phosphomannomutase_and_P"/>
    <property type="match status" value="1"/>
</dbReference>
<organism evidence="3 4">
    <name type="scientific">Roseibium marinum</name>
    <dbReference type="NCBI Taxonomy" id="281252"/>
    <lineage>
        <taxon>Bacteria</taxon>
        <taxon>Pseudomonadati</taxon>
        <taxon>Pseudomonadota</taxon>
        <taxon>Alphaproteobacteria</taxon>
        <taxon>Hyphomicrobiales</taxon>
        <taxon>Stappiaceae</taxon>
        <taxon>Roseibium</taxon>
    </lineage>
</organism>
<dbReference type="Gene3D" id="3.90.1070.10">
    <property type="match status" value="1"/>
</dbReference>
<dbReference type="InterPro" id="IPR006380">
    <property type="entry name" value="SPP-like_dom"/>
</dbReference>
<dbReference type="InterPro" id="IPR051518">
    <property type="entry name" value="Sucrose_Phosphatase"/>
</dbReference>
<dbReference type="SFLD" id="SFLDG01141">
    <property type="entry name" value="C2.B.1:_Sucrose_Phosphatase_Li"/>
    <property type="match status" value="1"/>
</dbReference>
<dbReference type="AlphaFoldDB" id="A0A2S3UXL1"/>
<dbReference type="InterPro" id="IPR023214">
    <property type="entry name" value="HAD_sf"/>
</dbReference>
<dbReference type="GO" id="GO:0016791">
    <property type="term" value="F:phosphatase activity"/>
    <property type="evidence" value="ECO:0007669"/>
    <property type="project" value="UniProtKB-ARBA"/>
</dbReference>
<reference evidence="3 4" key="1">
    <citation type="submission" date="2018-01" db="EMBL/GenBank/DDBJ databases">
        <title>Genomic Encyclopedia of Archaeal and Bacterial Type Strains, Phase II (KMG-II): from individual species to whole genera.</title>
        <authorList>
            <person name="Goeker M."/>
        </authorList>
    </citation>
    <scope>NUCLEOTIDE SEQUENCE [LARGE SCALE GENOMIC DNA]</scope>
    <source>
        <strain evidence="3 4">DSM 17023</strain>
    </source>
</reference>
<dbReference type="RefSeq" id="WP_103222255.1">
    <property type="nucleotide sequence ID" value="NZ_PPCN01000003.1"/>
</dbReference>
<sequence>MSGETGSPEPWLLVSDIDDTLTGNREDLNRLWQSLKLRHKGAKLALNSSRPAVSVDRTLAEYFPADFAPDAIITGLGTEIRLGRYWLESWRKQFLDWPDKDIRKLVAELGYAPHADVFQTEGKASFSVPGKAEVERILERLEKEGIQHKYIYSGASDLDILAPGAGKDAAMRHLAGHLGIPMENTVAAGDSGNDLALFEAAGKAIAVGNAREELLAAMPKEKTYHASANHAAGVLEGLIKLGLLREAAA</sequence>
<evidence type="ECO:0000256" key="1">
    <source>
        <dbReference type="ARBA" id="ARBA00022801"/>
    </source>
</evidence>
<feature type="domain" description="Sucrose phosphatase-like" evidence="2">
    <location>
        <begin position="11"/>
        <end position="239"/>
    </location>
</feature>
<gene>
    <name evidence="3" type="ORF">CLV41_103253</name>
</gene>
<dbReference type="Gene3D" id="3.40.50.1000">
    <property type="entry name" value="HAD superfamily/HAD-like"/>
    <property type="match status" value="1"/>
</dbReference>
<evidence type="ECO:0000259" key="2">
    <source>
        <dbReference type="Pfam" id="PF05116"/>
    </source>
</evidence>
<comment type="caution">
    <text evidence="3">The sequence shown here is derived from an EMBL/GenBank/DDBJ whole genome shotgun (WGS) entry which is preliminary data.</text>
</comment>
<dbReference type="SFLD" id="SFLDS00003">
    <property type="entry name" value="Haloacid_Dehalogenase"/>
    <property type="match status" value="1"/>
</dbReference>
<proteinExistence type="predicted"/>
<dbReference type="SUPFAM" id="SSF56784">
    <property type="entry name" value="HAD-like"/>
    <property type="match status" value="1"/>
</dbReference>
<protein>
    <recommendedName>
        <fullName evidence="2">Sucrose phosphatase-like domain-containing protein</fullName>
    </recommendedName>
</protein>
<accession>A0A2S3UXL1</accession>
<dbReference type="OrthoDB" id="7847955at2"/>
<dbReference type="PANTHER" id="PTHR46521:SF4">
    <property type="entry name" value="SUCROSE-PHOSPHATASE 2-RELATED"/>
    <property type="match status" value="1"/>
</dbReference>
<evidence type="ECO:0000313" key="4">
    <source>
        <dbReference type="Proteomes" id="UP000236959"/>
    </source>
</evidence>